<dbReference type="PANTHER" id="PTHR30204:SF69">
    <property type="entry name" value="MERR-FAMILY TRANSCRIPTIONAL REGULATOR"/>
    <property type="match status" value="1"/>
</dbReference>
<keyword evidence="5" id="KW-0175">Coiled coil</keyword>
<protein>
    <submittedName>
        <fullName evidence="7">MerR family transcriptional regulator</fullName>
    </submittedName>
</protein>
<dbReference type="CDD" id="cd01109">
    <property type="entry name" value="HTH_YyaN"/>
    <property type="match status" value="1"/>
</dbReference>
<name>J0L119_9LACO</name>
<keyword evidence="3" id="KW-0238">DNA-binding</keyword>
<evidence type="ECO:0000256" key="3">
    <source>
        <dbReference type="ARBA" id="ARBA00023125"/>
    </source>
</evidence>
<evidence type="ECO:0000256" key="4">
    <source>
        <dbReference type="ARBA" id="ARBA00023163"/>
    </source>
</evidence>
<dbReference type="SUPFAM" id="SSF46955">
    <property type="entry name" value="Putative DNA-binding domain"/>
    <property type="match status" value="1"/>
</dbReference>
<sequence>MKKGSGIKEVSQKYNLSVYTIRYYEKIGLYKVPRNENGIRVFDGDTLLRINAIVYYRRAGISIKQIQQIFRTPTQDKEHIKIFLQTKEKLLKQLDDLEKTINFLDYKISYHEKELSKKDSKEMDIN</sequence>
<dbReference type="InterPro" id="IPR000551">
    <property type="entry name" value="MerR-type_HTH_dom"/>
</dbReference>
<dbReference type="AlphaFoldDB" id="J0L119"/>
<dbReference type="Pfam" id="PF13411">
    <property type="entry name" value="MerR_1"/>
    <property type="match status" value="1"/>
</dbReference>
<dbReference type="PATRIC" id="fig|1046596.6.peg.2262"/>
<dbReference type="SMART" id="SM00422">
    <property type="entry name" value="HTH_MERR"/>
    <property type="match status" value="1"/>
</dbReference>
<dbReference type="OrthoDB" id="9811174at2"/>
<dbReference type="Gene3D" id="1.10.1660.10">
    <property type="match status" value="1"/>
</dbReference>
<feature type="domain" description="HTH merR-type" evidence="6">
    <location>
        <begin position="7"/>
        <end position="72"/>
    </location>
</feature>
<dbReference type="GO" id="GO:0003700">
    <property type="term" value="F:DNA-binding transcription factor activity"/>
    <property type="evidence" value="ECO:0007669"/>
    <property type="project" value="InterPro"/>
</dbReference>
<evidence type="ECO:0000256" key="2">
    <source>
        <dbReference type="ARBA" id="ARBA00023015"/>
    </source>
</evidence>
<dbReference type="PROSITE" id="PS50937">
    <property type="entry name" value="HTH_MERR_2"/>
    <property type="match status" value="1"/>
</dbReference>
<comment type="caution">
    <text evidence="7">The sequence shown here is derived from an EMBL/GenBank/DDBJ whole genome shotgun (WGS) entry which is preliminary data.</text>
</comment>
<feature type="coiled-coil region" evidence="5">
    <location>
        <begin position="80"/>
        <end position="107"/>
    </location>
</feature>
<evidence type="ECO:0000256" key="1">
    <source>
        <dbReference type="ARBA" id="ARBA00022491"/>
    </source>
</evidence>
<evidence type="ECO:0000313" key="8">
    <source>
        <dbReference type="Proteomes" id="UP000050898"/>
    </source>
</evidence>
<dbReference type="PANTHER" id="PTHR30204">
    <property type="entry name" value="REDOX-CYCLING DRUG-SENSING TRANSCRIPTIONAL ACTIVATOR SOXR"/>
    <property type="match status" value="1"/>
</dbReference>
<dbReference type="RefSeq" id="WP_003687829.1">
    <property type="nucleotide sequence ID" value="NZ_AKKT01000030.1"/>
</dbReference>
<reference evidence="7 8" key="1">
    <citation type="journal article" date="2015" name="Genome Announc.">
        <title>Expanding the biotechnology potential of lactobacilli through comparative genomics of 213 strains and associated genera.</title>
        <authorList>
            <person name="Sun Z."/>
            <person name="Harris H.M."/>
            <person name="McCann A."/>
            <person name="Guo C."/>
            <person name="Argimon S."/>
            <person name="Zhang W."/>
            <person name="Yang X."/>
            <person name="Jeffery I.B."/>
            <person name="Cooney J.C."/>
            <person name="Kagawa T.F."/>
            <person name="Liu W."/>
            <person name="Song Y."/>
            <person name="Salvetti E."/>
            <person name="Wrobel A."/>
            <person name="Rasinkangas P."/>
            <person name="Parkhill J."/>
            <person name="Rea M.C."/>
            <person name="O'Sullivan O."/>
            <person name="Ritari J."/>
            <person name="Douillard F.P."/>
            <person name="Paul Ross R."/>
            <person name="Yang R."/>
            <person name="Briner A.E."/>
            <person name="Felis G.E."/>
            <person name="de Vos W.M."/>
            <person name="Barrangou R."/>
            <person name="Klaenhammer T.R."/>
            <person name="Caufield P.W."/>
            <person name="Cui Y."/>
            <person name="Zhang H."/>
            <person name="O'Toole P.W."/>
        </authorList>
    </citation>
    <scope>NUCLEOTIDE SEQUENCE [LARGE SCALE GENOMIC DNA]</scope>
    <source>
        <strain evidence="7 8">DSM 20444</strain>
    </source>
</reference>
<dbReference type="GeneID" id="98317137"/>
<keyword evidence="1" id="KW-0678">Repressor</keyword>
<evidence type="ECO:0000259" key="6">
    <source>
        <dbReference type="PROSITE" id="PS50937"/>
    </source>
</evidence>
<dbReference type="GO" id="GO:0003677">
    <property type="term" value="F:DNA binding"/>
    <property type="evidence" value="ECO:0007669"/>
    <property type="project" value="UniProtKB-KW"/>
</dbReference>
<evidence type="ECO:0000313" key="7">
    <source>
        <dbReference type="EMBL" id="KRN08600.1"/>
    </source>
</evidence>
<dbReference type="EMBL" id="AYYH01000065">
    <property type="protein sequence ID" value="KRN08600.1"/>
    <property type="molecule type" value="Genomic_DNA"/>
</dbReference>
<keyword evidence="2" id="KW-0805">Transcription regulation</keyword>
<gene>
    <name evidence="7" type="ORF">FD00_GL002158</name>
</gene>
<proteinExistence type="predicted"/>
<accession>J0L119</accession>
<keyword evidence="8" id="KW-1185">Reference proteome</keyword>
<organism evidence="7 8">
    <name type="scientific">Liquorilactobacillus mali KCTC 3596 = DSM 20444</name>
    <dbReference type="NCBI Taxonomy" id="1046596"/>
    <lineage>
        <taxon>Bacteria</taxon>
        <taxon>Bacillati</taxon>
        <taxon>Bacillota</taxon>
        <taxon>Bacilli</taxon>
        <taxon>Lactobacillales</taxon>
        <taxon>Lactobacillaceae</taxon>
        <taxon>Liquorilactobacillus</taxon>
    </lineage>
</organism>
<keyword evidence="4" id="KW-0804">Transcription</keyword>
<dbReference type="InterPro" id="IPR047057">
    <property type="entry name" value="MerR_fam"/>
</dbReference>
<evidence type="ECO:0000256" key="5">
    <source>
        <dbReference type="SAM" id="Coils"/>
    </source>
</evidence>
<dbReference type="InterPro" id="IPR009061">
    <property type="entry name" value="DNA-bd_dom_put_sf"/>
</dbReference>
<dbReference type="Proteomes" id="UP000050898">
    <property type="component" value="Unassembled WGS sequence"/>
</dbReference>